<protein>
    <submittedName>
        <fullName evidence="3">Uncharacterized protein</fullName>
    </submittedName>
</protein>
<keyword evidence="1" id="KW-0175">Coiled coil</keyword>
<feature type="region of interest" description="Disordered" evidence="2">
    <location>
        <begin position="158"/>
        <end position="264"/>
    </location>
</feature>
<evidence type="ECO:0000313" key="3">
    <source>
        <dbReference type="EMBL" id="KAK7691557.1"/>
    </source>
</evidence>
<keyword evidence="4" id="KW-1185">Reference proteome</keyword>
<organism evidence="3 4">
    <name type="scientific">Cerrena zonata</name>
    <dbReference type="NCBI Taxonomy" id="2478898"/>
    <lineage>
        <taxon>Eukaryota</taxon>
        <taxon>Fungi</taxon>
        <taxon>Dikarya</taxon>
        <taxon>Basidiomycota</taxon>
        <taxon>Agaricomycotina</taxon>
        <taxon>Agaricomycetes</taxon>
        <taxon>Polyporales</taxon>
        <taxon>Cerrenaceae</taxon>
        <taxon>Cerrena</taxon>
    </lineage>
</organism>
<proteinExistence type="predicted"/>
<accession>A0AAW0GNT8</accession>
<reference evidence="3 4" key="1">
    <citation type="submission" date="2022-09" db="EMBL/GenBank/DDBJ databases">
        <authorList>
            <person name="Palmer J.M."/>
        </authorList>
    </citation>
    <scope>NUCLEOTIDE SEQUENCE [LARGE SCALE GENOMIC DNA]</scope>
    <source>
        <strain evidence="3 4">DSM 7382</strain>
    </source>
</reference>
<evidence type="ECO:0000313" key="4">
    <source>
        <dbReference type="Proteomes" id="UP001385951"/>
    </source>
</evidence>
<name>A0AAW0GNT8_9APHY</name>
<evidence type="ECO:0000256" key="2">
    <source>
        <dbReference type="SAM" id="MobiDB-lite"/>
    </source>
</evidence>
<feature type="coiled-coil region" evidence="1">
    <location>
        <begin position="410"/>
        <end position="486"/>
    </location>
</feature>
<comment type="caution">
    <text evidence="3">The sequence shown here is derived from an EMBL/GenBank/DDBJ whole genome shotgun (WGS) entry which is preliminary data.</text>
</comment>
<dbReference type="Proteomes" id="UP001385951">
    <property type="component" value="Unassembled WGS sequence"/>
</dbReference>
<gene>
    <name evidence="3" type="ORF">QCA50_004956</name>
</gene>
<dbReference type="EMBL" id="JASBNA010000005">
    <property type="protein sequence ID" value="KAK7691557.1"/>
    <property type="molecule type" value="Genomic_DNA"/>
</dbReference>
<dbReference type="AlphaFoldDB" id="A0AAW0GNT8"/>
<evidence type="ECO:0000256" key="1">
    <source>
        <dbReference type="SAM" id="Coils"/>
    </source>
</evidence>
<sequence>MPELTKSTPSPDLLVAQLKIRYNGRLAEYFRLILNDSVTRAQVFSEECARRVLRRLGIVGYKIHEARYVSGGITAFGLSVARKGEDSTRIAALFYPDGDSLAIDFPKILREENIKGIHYSDQSFNSTIFCQGYHNLPREKLKIVKQIVQPKITSVALSSPTSHAATARAKPSPPATKHSRTSQAGPSKRSLKIRRDPIIPKPARLKRSSDKETPLSPSAQLAHPRSKQTPALVQVDKDKPSLKRKSSNASRECAPSNKKLKGLNPPLARNTILEQVAFRTPQVSTVVVRDSDAFNRELVKQEEKAVANLHVESLIRILDDPLKGKDKDNYRLIQRLQTLETDHLRTQELMLQYLSDATRLAQEKCYMMDEQKLLIGEVESLRGKCAATKVDFDRTSAELQTERSTADAYRATTAQNLKELQDRLERQDRSRKYWEDQAHLARAGQEQAESISMETVEEHSKLMQSFSELERQLHAVRRENSRLQQLLSTGGTGSVEAVAVPAVLEAFSQINQLSDATSR</sequence>